<dbReference type="InterPro" id="IPR011463">
    <property type="entry name" value="DUF1569"/>
</dbReference>
<proteinExistence type="predicted"/>
<dbReference type="InterPro" id="IPR034660">
    <property type="entry name" value="DinB/YfiT-like"/>
</dbReference>
<organism evidence="1">
    <name type="scientific">Flagellimonas sp. MMG031</name>
    <dbReference type="NCBI Taxonomy" id="3158549"/>
    <lineage>
        <taxon>Bacteria</taxon>
        <taxon>Pseudomonadati</taxon>
        <taxon>Bacteroidota</taxon>
        <taxon>Flavobacteriia</taxon>
        <taxon>Flavobacteriales</taxon>
        <taxon>Flavobacteriaceae</taxon>
        <taxon>Flagellimonas</taxon>
    </lineage>
</organism>
<dbReference type="RefSeq" id="WP_293289774.1">
    <property type="nucleotide sequence ID" value="NZ_CP157804.1"/>
</dbReference>
<gene>
    <name evidence="1" type="ORF">ABNE31_16815</name>
</gene>
<name>A0AAU7MXV6_9FLAO</name>
<sequence>MKSIFNSEAYEEILSRIDQLSESSERQWGKMQVGQMLHHCQYPLKIGLGRHNPKNKPSLMLKVMGKFFKKSLYNDKPWKQNLPTAKSFKVEDDKDFAAEKEILLGLIRDFHQEKDKKEWDPHPAFGSFTAEQWGQMQYKHLDHHLRQFGV</sequence>
<protein>
    <submittedName>
        <fullName evidence="1">DUF1569 domain-containing protein</fullName>
    </submittedName>
</protein>
<evidence type="ECO:0000313" key="1">
    <source>
        <dbReference type="EMBL" id="XBQ23255.1"/>
    </source>
</evidence>
<dbReference type="Pfam" id="PF07606">
    <property type="entry name" value="DUF1569"/>
    <property type="match status" value="1"/>
</dbReference>
<accession>A0AAU7MXV6</accession>
<reference evidence="1" key="1">
    <citation type="submission" date="2024-05" db="EMBL/GenBank/DDBJ databases">
        <title>Draft Genome Sequences of Flagellimonas sp. MMG031 and Marinobacter sp. MMG032 Isolated from the dinoflagellate Symbiodinium pilosum.</title>
        <authorList>
            <person name="Shikuma N.J."/>
            <person name="Farrell M.V."/>
        </authorList>
    </citation>
    <scope>NUCLEOTIDE SEQUENCE</scope>
    <source>
        <strain evidence="1">MMG031</strain>
    </source>
</reference>
<dbReference type="EMBL" id="CP157804">
    <property type="protein sequence ID" value="XBQ23255.1"/>
    <property type="molecule type" value="Genomic_DNA"/>
</dbReference>
<dbReference type="Gene3D" id="1.20.120.450">
    <property type="entry name" value="dinb family like domain"/>
    <property type="match status" value="1"/>
</dbReference>
<dbReference type="KEGG" id="fld:ABNE31_16815"/>
<dbReference type="AlphaFoldDB" id="A0AAU7MXV6"/>